<dbReference type="EMBL" id="NIBG01000011">
    <property type="protein sequence ID" value="PAB58876.1"/>
    <property type="molecule type" value="Genomic_DNA"/>
</dbReference>
<accession>A0A267MH64</accession>
<dbReference type="OrthoDB" id="9791482at2"/>
<dbReference type="Pfam" id="PF03780">
    <property type="entry name" value="Asp23"/>
    <property type="match status" value="1"/>
</dbReference>
<dbReference type="InterPro" id="IPR005531">
    <property type="entry name" value="Asp23"/>
</dbReference>
<comment type="similarity">
    <text evidence="1">Belongs to the asp23 family.</text>
</comment>
<name>A0A267MH64_9FIRM</name>
<gene>
    <name evidence="2" type="ORF">CCE28_13370</name>
</gene>
<proteinExistence type="inferred from homology"/>
<dbReference type="Proteomes" id="UP000216024">
    <property type="component" value="Unassembled WGS sequence"/>
</dbReference>
<protein>
    <submittedName>
        <fullName evidence="2">Asp23/Gls24 family envelope stress response protein</fullName>
    </submittedName>
</protein>
<dbReference type="AlphaFoldDB" id="A0A267MH64"/>
<sequence>MGAKLKNDLGNIHIDENVISEIIGMSAMECYGLVGMASKSAASGLTELLRRGNMSKGVRIESDGDKLSIDLYIVIQFGTRIGTVAQNVMDKVKYNVETTTGLKVEKVNINVKDVRVQK</sequence>
<organism evidence="2 3">
    <name type="scientific">Anaeromicrobium sediminis</name>
    <dbReference type="NCBI Taxonomy" id="1478221"/>
    <lineage>
        <taxon>Bacteria</taxon>
        <taxon>Bacillati</taxon>
        <taxon>Bacillota</taxon>
        <taxon>Clostridia</taxon>
        <taxon>Peptostreptococcales</taxon>
        <taxon>Thermotaleaceae</taxon>
        <taxon>Anaeromicrobium</taxon>
    </lineage>
</organism>
<dbReference type="RefSeq" id="WP_095134230.1">
    <property type="nucleotide sequence ID" value="NZ_NIBG01000011.1"/>
</dbReference>
<keyword evidence="3" id="KW-1185">Reference proteome</keyword>
<evidence type="ECO:0000313" key="3">
    <source>
        <dbReference type="Proteomes" id="UP000216024"/>
    </source>
</evidence>
<evidence type="ECO:0000256" key="1">
    <source>
        <dbReference type="ARBA" id="ARBA00005721"/>
    </source>
</evidence>
<reference evidence="2 3" key="1">
    <citation type="submission" date="2017-06" db="EMBL/GenBank/DDBJ databases">
        <title>Draft genome sequence of anaerobic fermentative bacterium Anaeromicrobium sediminis DY2726D isolated from West Pacific Ocean sediments.</title>
        <authorList>
            <person name="Zeng X."/>
        </authorList>
    </citation>
    <scope>NUCLEOTIDE SEQUENCE [LARGE SCALE GENOMIC DNA]</scope>
    <source>
        <strain evidence="2 3">DY2726D</strain>
    </source>
</reference>
<evidence type="ECO:0000313" key="2">
    <source>
        <dbReference type="EMBL" id="PAB58876.1"/>
    </source>
</evidence>
<comment type="caution">
    <text evidence="2">The sequence shown here is derived from an EMBL/GenBank/DDBJ whole genome shotgun (WGS) entry which is preliminary data.</text>
</comment>
<dbReference type="PANTHER" id="PTHR34297:SF2">
    <property type="entry name" value="ASP23_GLS24 FAMILY ENVELOPE STRESS RESPONSE PROTEIN"/>
    <property type="match status" value="1"/>
</dbReference>
<dbReference type="PANTHER" id="PTHR34297">
    <property type="entry name" value="HYPOTHETICAL CYTOSOLIC PROTEIN-RELATED"/>
    <property type="match status" value="1"/>
</dbReference>